<dbReference type="Pfam" id="PF00155">
    <property type="entry name" value="Aminotran_1_2"/>
    <property type="match status" value="1"/>
</dbReference>
<dbReference type="InterPro" id="IPR015421">
    <property type="entry name" value="PyrdxlP-dep_Trfase_major"/>
</dbReference>
<proteinExistence type="predicted"/>
<sequence length="150" mass="16344">PIHIKNAAVSAINSDFNQYRHVQGICQHLAKMVKEMHGLDIDPLTDVAISCGQTEAFAASIFATIDPGDEVILFDPSYETYQGCVTMAGGVPIHVPLDPPLWSLDPSKLLRSITERTKAIILNSIPKGQLLICLAILGRSLVSHCCFYLV</sequence>
<feature type="domain" description="Aminotransferase class I/classII large" evidence="5">
    <location>
        <begin position="4"/>
        <end position="125"/>
    </location>
</feature>
<keyword evidence="4" id="KW-0663">Pyridoxal phosphate</keyword>
<keyword evidence="3" id="KW-0808">Transferase</keyword>
<dbReference type="Proteomes" id="UP000236291">
    <property type="component" value="Unassembled WGS sequence"/>
</dbReference>
<evidence type="ECO:0000256" key="4">
    <source>
        <dbReference type="ARBA" id="ARBA00022898"/>
    </source>
</evidence>
<dbReference type="GO" id="GO:0030170">
    <property type="term" value="F:pyridoxal phosphate binding"/>
    <property type="evidence" value="ECO:0007669"/>
    <property type="project" value="InterPro"/>
</dbReference>
<dbReference type="GO" id="GO:0005737">
    <property type="term" value="C:cytoplasm"/>
    <property type="evidence" value="ECO:0007669"/>
    <property type="project" value="TreeGrafter"/>
</dbReference>
<reference evidence="6 7" key="2">
    <citation type="journal article" date="2017" name="Front. Plant Sci.">
        <title>Gene Classification and Mining of Molecular Markers Useful in Red Clover (Trifolium pratense) Breeding.</title>
        <authorList>
            <person name="Istvanek J."/>
            <person name="Dluhosova J."/>
            <person name="Dluhos P."/>
            <person name="Patkova L."/>
            <person name="Nedelnik J."/>
            <person name="Repkova J."/>
        </authorList>
    </citation>
    <scope>NUCLEOTIDE SEQUENCE [LARGE SCALE GENOMIC DNA]</scope>
    <source>
        <strain evidence="7">cv. Tatra</strain>
        <tissue evidence="6">Young leaves</tissue>
    </source>
</reference>
<dbReference type="STRING" id="57577.A0A2K3LUU2"/>
<dbReference type="AlphaFoldDB" id="A0A2K3LUU2"/>
<name>A0A2K3LUU2_TRIPR</name>
<dbReference type="GO" id="GO:0016212">
    <property type="term" value="F:kynurenine-oxoglutarate transaminase activity"/>
    <property type="evidence" value="ECO:0007669"/>
    <property type="project" value="TreeGrafter"/>
</dbReference>
<accession>A0A2K3LUU2</accession>
<comment type="cofactor">
    <cofactor evidence="1">
        <name>pyridoxal 5'-phosphate</name>
        <dbReference type="ChEBI" id="CHEBI:597326"/>
    </cofactor>
</comment>
<gene>
    <name evidence="6" type="ORF">L195_g038337</name>
</gene>
<dbReference type="InterPro" id="IPR051326">
    <property type="entry name" value="Kynurenine-oxoglutarate_AT"/>
</dbReference>
<dbReference type="PANTHER" id="PTHR43807:SF12">
    <property type="entry name" value="AMINOTRANSFERASE, CLASSES I AND II FAMILY PROTEIN, EXPRESSED"/>
    <property type="match status" value="1"/>
</dbReference>
<feature type="non-terminal residue" evidence="6">
    <location>
        <position position="1"/>
    </location>
</feature>
<keyword evidence="2" id="KW-0032">Aminotransferase</keyword>
<evidence type="ECO:0000313" key="7">
    <source>
        <dbReference type="Proteomes" id="UP000236291"/>
    </source>
</evidence>
<dbReference type="PANTHER" id="PTHR43807">
    <property type="entry name" value="FI04487P"/>
    <property type="match status" value="1"/>
</dbReference>
<dbReference type="InterPro" id="IPR004839">
    <property type="entry name" value="Aminotransferase_I/II_large"/>
</dbReference>
<evidence type="ECO:0000256" key="1">
    <source>
        <dbReference type="ARBA" id="ARBA00001933"/>
    </source>
</evidence>
<reference evidence="6 7" key="1">
    <citation type="journal article" date="2014" name="Am. J. Bot.">
        <title>Genome assembly and annotation for red clover (Trifolium pratense; Fabaceae).</title>
        <authorList>
            <person name="Istvanek J."/>
            <person name="Jaros M."/>
            <person name="Krenek A."/>
            <person name="Repkova J."/>
        </authorList>
    </citation>
    <scope>NUCLEOTIDE SEQUENCE [LARGE SCALE GENOMIC DNA]</scope>
    <source>
        <strain evidence="7">cv. Tatra</strain>
        <tissue evidence="6">Young leaves</tissue>
    </source>
</reference>
<evidence type="ECO:0000256" key="2">
    <source>
        <dbReference type="ARBA" id="ARBA00022576"/>
    </source>
</evidence>
<dbReference type="SUPFAM" id="SSF53383">
    <property type="entry name" value="PLP-dependent transferases"/>
    <property type="match status" value="1"/>
</dbReference>
<evidence type="ECO:0000313" key="6">
    <source>
        <dbReference type="EMBL" id="PNX82308.1"/>
    </source>
</evidence>
<evidence type="ECO:0000259" key="5">
    <source>
        <dbReference type="Pfam" id="PF00155"/>
    </source>
</evidence>
<evidence type="ECO:0000256" key="3">
    <source>
        <dbReference type="ARBA" id="ARBA00022679"/>
    </source>
</evidence>
<comment type="caution">
    <text evidence="6">The sequence shown here is derived from an EMBL/GenBank/DDBJ whole genome shotgun (WGS) entry which is preliminary data.</text>
</comment>
<dbReference type="ExpressionAtlas" id="A0A2K3LUU2">
    <property type="expression patterns" value="baseline"/>
</dbReference>
<protein>
    <submittedName>
        <fullName evidence="6">Kynurenine-oxoglutarate transaminase-like protein</fullName>
    </submittedName>
</protein>
<dbReference type="EMBL" id="ASHM01041736">
    <property type="protein sequence ID" value="PNX82308.1"/>
    <property type="molecule type" value="Genomic_DNA"/>
</dbReference>
<dbReference type="Gene3D" id="3.40.640.10">
    <property type="entry name" value="Type I PLP-dependent aspartate aminotransferase-like (Major domain)"/>
    <property type="match status" value="1"/>
</dbReference>
<organism evidence="6 7">
    <name type="scientific">Trifolium pratense</name>
    <name type="common">Red clover</name>
    <dbReference type="NCBI Taxonomy" id="57577"/>
    <lineage>
        <taxon>Eukaryota</taxon>
        <taxon>Viridiplantae</taxon>
        <taxon>Streptophyta</taxon>
        <taxon>Embryophyta</taxon>
        <taxon>Tracheophyta</taxon>
        <taxon>Spermatophyta</taxon>
        <taxon>Magnoliopsida</taxon>
        <taxon>eudicotyledons</taxon>
        <taxon>Gunneridae</taxon>
        <taxon>Pentapetalae</taxon>
        <taxon>rosids</taxon>
        <taxon>fabids</taxon>
        <taxon>Fabales</taxon>
        <taxon>Fabaceae</taxon>
        <taxon>Papilionoideae</taxon>
        <taxon>50 kb inversion clade</taxon>
        <taxon>NPAAA clade</taxon>
        <taxon>Hologalegina</taxon>
        <taxon>IRL clade</taxon>
        <taxon>Trifolieae</taxon>
        <taxon>Trifolium</taxon>
    </lineage>
</organism>
<dbReference type="InterPro" id="IPR015424">
    <property type="entry name" value="PyrdxlP-dep_Trfase"/>
</dbReference>